<proteinExistence type="predicted"/>
<accession>A0A239A5S7</accession>
<feature type="compositionally biased region" description="Low complexity" evidence="1">
    <location>
        <begin position="1"/>
        <end position="11"/>
    </location>
</feature>
<organism evidence="2 3">
    <name type="scientific">Humidesulfovibrio mexicanus</name>
    <dbReference type="NCBI Taxonomy" id="147047"/>
    <lineage>
        <taxon>Bacteria</taxon>
        <taxon>Pseudomonadati</taxon>
        <taxon>Thermodesulfobacteriota</taxon>
        <taxon>Desulfovibrionia</taxon>
        <taxon>Desulfovibrionales</taxon>
        <taxon>Desulfovibrionaceae</taxon>
        <taxon>Humidesulfovibrio</taxon>
    </lineage>
</organism>
<protein>
    <submittedName>
        <fullName evidence="2">Uncharacterized protein</fullName>
    </submittedName>
</protein>
<gene>
    <name evidence="2" type="ORF">SAMN04488503_1836</name>
</gene>
<evidence type="ECO:0000313" key="2">
    <source>
        <dbReference type="EMBL" id="SNR90661.1"/>
    </source>
</evidence>
<feature type="region of interest" description="Disordered" evidence="1">
    <location>
        <begin position="1"/>
        <end position="80"/>
    </location>
</feature>
<dbReference type="AlphaFoldDB" id="A0A239A5S7"/>
<name>A0A239A5S7_9BACT</name>
<keyword evidence="3" id="KW-1185">Reference proteome</keyword>
<dbReference type="OrthoDB" id="1687780at2"/>
<feature type="compositionally biased region" description="Low complexity" evidence="1">
    <location>
        <begin position="19"/>
        <end position="34"/>
    </location>
</feature>
<evidence type="ECO:0000256" key="1">
    <source>
        <dbReference type="SAM" id="MobiDB-lite"/>
    </source>
</evidence>
<dbReference type="EMBL" id="FZOC01000003">
    <property type="protein sequence ID" value="SNR90661.1"/>
    <property type="molecule type" value="Genomic_DNA"/>
</dbReference>
<evidence type="ECO:0000313" key="3">
    <source>
        <dbReference type="Proteomes" id="UP000198324"/>
    </source>
</evidence>
<feature type="compositionally biased region" description="Pro residues" evidence="1">
    <location>
        <begin position="35"/>
        <end position="49"/>
    </location>
</feature>
<reference evidence="2 3" key="1">
    <citation type="submission" date="2017-06" db="EMBL/GenBank/DDBJ databases">
        <authorList>
            <person name="Kim H.J."/>
            <person name="Triplett B.A."/>
        </authorList>
    </citation>
    <scope>NUCLEOTIDE SEQUENCE [LARGE SCALE GENOMIC DNA]</scope>
    <source>
        <strain evidence="2 3">DSM 13116</strain>
    </source>
</reference>
<dbReference type="RefSeq" id="WP_089273946.1">
    <property type="nucleotide sequence ID" value="NZ_FZOC01000003.1"/>
</dbReference>
<sequence length="132" mass="13978">MNPSAKTTKTPAKADARKVGAAGKTAATPAVKPTARPPAVKPQAKPPAKPMAKSAATSPAKPQAKAPAKEAPAKARRNSREAMLARVEQVRMKQREEGNFDCFGRAEQGFCDQGECAYHAECLSVSRLLHSL</sequence>
<dbReference type="Proteomes" id="UP000198324">
    <property type="component" value="Unassembled WGS sequence"/>
</dbReference>
<feature type="compositionally biased region" description="Low complexity" evidence="1">
    <location>
        <begin position="50"/>
        <end position="66"/>
    </location>
</feature>